<evidence type="ECO:0000256" key="3">
    <source>
        <dbReference type="SAM" id="MobiDB-lite"/>
    </source>
</evidence>
<organism evidence="5 6">
    <name type="scientific">Stieleria bergensis</name>
    <dbReference type="NCBI Taxonomy" id="2528025"/>
    <lineage>
        <taxon>Bacteria</taxon>
        <taxon>Pseudomonadati</taxon>
        <taxon>Planctomycetota</taxon>
        <taxon>Planctomycetia</taxon>
        <taxon>Pirellulales</taxon>
        <taxon>Pirellulaceae</taxon>
        <taxon>Stieleria</taxon>
    </lineage>
</organism>
<dbReference type="PROSITE" id="PS51371">
    <property type="entry name" value="CBS"/>
    <property type="match status" value="1"/>
</dbReference>
<evidence type="ECO:0000256" key="2">
    <source>
        <dbReference type="PROSITE-ProRule" id="PRU00703"/>
    </source>
</evidence>
<dbReference type="RefSeq" id="WP_145275097.1">
    <property type="nucleotide sequence ID" value="NZ_CP036272.1"/>
</dbReference>
<keyword evidence="1 2" id="KW-0129">CBS domain</keyword>
<dbReference type="SUPFAM" id="SSF54631">
    <property type="entry name" value="CBS-domain pair"/>
    <property type="match status" value="1"/>
</dbReference>
<dbReference type="Proteomes" id="UP000315003">
    <property type="component" value="Chromosome"/>
</dbReference>
<evidence type="ECO:0000259" key="4">
    <source>
        <dbReference type="PROSITE" id="PS51371"/>
    </source>
</evidence>
<dbReference type="InterPro" id="IPR051257">
    <property type="entry name" value="Diverse_CBS-Domain"/>
</dbReference>
<evidence type="ECO:0000313" key="5">
    <source>
        <dbReference type="EMBL" id="QDT61232.1"/>
    </source>
</evidence>
<name>A0A517SYR0_9BACT</name>
<accession>A0A517SYR0</accession>
<gene>
    <name evidence="5" type="ORF">SV7mr_37660</name>
</gene>
<dbReference type="AlphaFoldDB" id="A0A517SYR0"/>
<keyword evidence="6" id="KW-1185">Reference proteome</keyword>
<dbReference type="PANTHER" id="PTHR43080:SF2">
    <property type="entry name" value="CBS DOMAIN-CONTAINING PROTEIN"/>
    <property type="match status" value="1"/>
</dbReference>
<protein>
    <submittedName>
        <fullName evidence="5">CBS domain protein</fullName>
    </submittedName>
</protein>
<feature type="compositionally biased region" description="Polar residues" evidence="3">
    <location>
        <begin position="147"/>
        <end position="157"/>
    </location>
</feature>
<feature type="domain" description="CBS" evidence="4">
    <location>
        <begin position="17"/>
        <end position="75"/>
    </location>
</feature>
<dbReference type="SMART" id="SM00116">
    <property type="entry name" value="CBS"/>
    <property type="match status" value="1"/>
</dbReference>
<dbReference type="InterPro" id="IPR000644">
    <property type="entry name" value="CBS_dom"/>
</dbReference>
<feature type="region of interest" description="Disordered" evidence="3">
    <location>
        <begin position="147"/>
        <end position="168"/>
    </location>
</feature>
<dbReference type="EMBL" id="CP036272">
    <property type="protein sequence ID" value="QDT61232.1"/>
    <property type="molecule type" value="Genomic_DNA"/>
</dbReference>
<dbReference type="InterPro" id="IPR046342">
    <property type="entry name" value="CBS_dom_sf"/>
</dbReference>
<sequence>MVDFSHALSEDRLEQLDLRNAIAVDSHTLARAAIAMMRQNELGCAVIVDDHQRPHGIFTERSVISMLLRGSCLDQTSVSQFTDPLFICMDKRQTVKSAWKTILDTKARFICVTNDDGSLFGVTGQRGLATYLAKHCAENPPTEVSRQVNQASPQQLDAGSYHFPQHGA</sequence>
<evidence type="ECO:0000313" key="6">
    <source>
        <dbReference type="Proteomes" id="UP000315003"/>
    </source>
</evidence>
<dbReference type="Pfam" id="PF00571">
    <property type="entry name" value="CBS"/>
    <property type="match status" value="1"/>
</dbReference>
<dbReference type="PANTHER" id="PTHR43080">
    <property type="entry name" value="CBS DOMAIN-CONTAINING PROTEIN CBSX3, MITOCHONDRIAL"/>
    <property type="match status" value="1"/>
</dbReference>
<dbReference type="OrthoDB" id="265054at2"/>
<reference evidence="5 6" key="1">
    <citation type="submission" date="2019-02" db="EMBL/GenBank/DDBJ databases">
        <title>Deep-cultivation of Planctomycetes and their phenomic and genomic characterization uncovers novel biology.</title>
        <authorList>
            <person name="Wiegand S."/>
            <person name="Jogler M."/>
            <person name="Boedeker C."/>
            <person name="Pinto D."/>
            <person name="Vollmers J."/>
            <person name="Rivas-Marin E."/>
            <person name="Kohn T."/>
            <person name="Peeters S.H."/>
            <person name="Heuer A."/>
            <person name="Rast P."/>
            <person name="Oberbeckmann S."/>
            <person name="Bunk B."/>
            <person name="Jeske O."/>
            <person name="Meyerdierks A."/>
            <person name="Storesund J.E."/>
            <person name="Kallscheuer N."/>
            <person name="Luecker S."/>
            <person name="Lage O.M."/>
            <person name="Pohl T."/>
            <person name="Merkel B.J."/>
            <person name="Hornburger P."/>
            <person name="Mueller R.-W."/>
            <person name="Bruemmer F."/>
            <person name="Labrenz M."/>
            <person name="Spormann A.M."/>
            <person name="Op den Camp H."/>
            <person name="Overmann J."/>
            <person name="Amann R."/>
            <person name="Jetten M.S.M."/>
            <person name="Mascher T."/>
            <person name="Medema M.H."/>
            <person name="Devos D.P."/>
            <person name="Kaster A.-K."/>
            <person name="Ovreas L."/>
            <person name="Rohde M."/>
            <person name="Galperin M.Y."/>
            <person name="Jogler C."/>
        </authorList>
    </citation>
    <scope>NUCLEOTIDE SEQUENCE [LARGE SCALE GENOMIC DNA]</scope>
    <source>
        <strain evidence="5 6">SV_7m_r</strain>
    </source>
</reference>
<evidence type="ECO:0000256" key="1">
    <source>
        <dbReference type="ARBA" id="ARBA00023122"/>
    </source>
</evidence>
<dbReference type="Gene3D" id="3.10.580.10">
    <property type="entry name" value="CBS-domain"/>
    <property type="match status" value="1"/>
</dbReference>
<proteinExistence type="predicted"/>
<dbReference type="CDD" id="cd02205">
    <property type="entry name" value="CBS_pair_SF"/>
    <property type="match status" value="1"/>
</dbReference>